<keyword evidence="2" id="KW-1185">Reference proteome</keyword>
<protein>
    <submittedName>
        <fullName evidence="1">Uncharacterized protein</fullName>
    </submittedName>
</protein>
<dbReference type="EMBL" id="ML208319">
    <property type="protein sequence ID" value="TFK70092.1"/>
    <property type="molecule type" value="Genomic_DNA"/>
</dbReference>
<gene>
    <name evidence="1" type="ORF">BDN72DRAFT_959107</name>
</gene>
<accession>A0ACD3AXK8</accession>
<reference evidence="1 2" key="1">
    <citation type="journal article" date="2019" name="Nat. Ecol. Evol.">
        <title>Megaphylogeny resolves global patterns of mushroom evolution.</title>
        <authorList>
            <person name="Varga T."/>
            <person name="Krizsan K."/>
            <person name="Foldi C."/>
            <person name="Dima B."/>
            <person name="Sanchez-Garcia M."/>
            <person name="Sanchez-Ramirez S."/>
            <person name="Szollosi G.J."/>
            <person name="Szarkandi J.G."/>
            <person name="Papp V."/>
            <person name="Albert L."/>
            <person name="Andreopoulos W."/>
            <person name="Angelini C."/>
            <person name="Antonin V."/>
            <person name="Barry K.W."/>
            <person name="Bougher N.L."/>
            <person name="Buchanan P."/>
            <person name="Buyck B."/>
            <person name="Bense V."/>
            <person name="Catcheside P."/>
            <person name="Chovatia M."/>
            <person name="Cooper J."/>
            <person name="Damon W."/>
            <person name="Desjardin D."/>
            <person name="Finy P."/>
            <person name="Geml J."/>
            <person name="Haridas S."/>
            <person name="Hughes K."/>
            <person name="Justo A."/>
            <person name="Karasinski D."/>
            <person name="Kautmanova I."/>
            <person name="Kiss B."/>
            <person name="Kocsube S."/>
            <person name="Kotiranta H."/>
            <person name="LaButti K.M."/>
            <person name="Lechner B.E."/>
            <person name="Liimatainen K."/>
            <person name="Lipzen A."/>
            <person name="Lukacs Z."/>
            <person name="Mihaltcheva S."/>
            <person name="Morgado L.N."/>
            <person name="Niskanen T."/>
            <person name="Noordeloos M.E."/>
            <person name="Ohm R.A."/>
            <person name="Ortiz-Santana B."/>
            <person name="Ovrebo C."/>
            <person name="Racz N."/>
            <person name="Riley R."/>
            <person name="Savchenko A."/>
            <person name="Shiryaev A."/>
            <person name="Soop K."/>
            <person name="Spirin V."/>
            <person name="Szebenyi C."/>
            <person name="Tomsovsky M."/>
            <person name="Tulloss R.E."/>
            <person name="Uehling J."/>
            <person name="Grigoriev I.V."/>
            <person name="Vagvolgyi C."/>
            <person name="Papp T."/>
            <person name="Martin F.M."/>
            <person name="Miettinen O."/>
            <person name="Hibbett D.S."/>
            <person name="Nagy L.G."/>
        </authorList>
    </citation>
    <scope>NUCLEOTIDE SEQUENCE [LARGE SCALE GENOMIC DNA]</scope>
    <source>
        <strain evidence="1 2">NL-1719</strain>
    </source>
</reference>
<proteinExistence type="predicted"/>
<sequence>MATQIIPLDDEVPVIEYSHHKYLGEGEGTGLVHHEGGDSGNSCFAHDCELFPPRGTPASLRAGDRARLTPSSFISSTLEPSFASTSRTHGSGLESGVGVDGHLEATPPFERIPPEILEEIFLHFVKGGNSKPTWRVSESTEGPTGFDTSLLVWGNVCRYWRELSSSRPVAWSSISIRKPKPQHIPLAKLWLERSCGKPLSLKLYQSSGKEGEQEEQAVQTLLELFVQQFARWRSIRLCLTGKSSSALSELRFPDEAVLTAATLQRPIFGGDHDENSSCISAPPQWHLRSAALTLPAWELPDISTLWRKLYAVPSLRKVDWTDCYKLRTPPDVPWGQLTHVTLGRNFTVNAALEVLPICKELISLTASLTLPRMIPAAGGLAAAVNGVAFGGQGGVGANDDPPSIPDTTLPNLKTLVITVVDPRVGEVLDRLTLPSLRQLDLFQGRTERLSGMESVLNLLKRSECHLSSLSIIDAYMAEKDVIDLLASPSISPSLRELEVWAPFTDTIARALSIDSFHDQDQTPVTLGLSSDGDVAGTQGCGDGIRNGAKSNLLPALRQIYIGRCCASEGQIPKIVASRVGHYLPSGDSYKPSSSRSGVAPAKLRRLGIHFSGANKGKGDVEKLKEMDLDVDIF</sequence>
<evidence type="ECO:0000313" key="1">
    <source>
        <dbReference type="EMBL" id="TFK70092.1"/>
    </source>
</evidence>
<name>A0ACD3AXK8_9AGAR</name>
<evidence type="ECO:0000313" key="2">
    <source>
        <dbReference type="Proteomes" id="UP000308600"/>
    </source>
</evidence>
<organism evidence="1 2">
    <name type="scientific">Pluteus cervinus</name>
    <dbReference type="NCBI Taxonomy" id="181527"/>
    <lineage>
        <taxon>Eukaryota</taxon>
        <taxon>Fungi</taxon>
        <taxon>Dikarya</taxon>
        <taxon>Basidiomycota</taxon>
        <taxon>Agaricomycotina</taxon>
        <taxon>Agaricomycetes</taxon>
        <taxon>Agaricomycetidae</taxon>
        <taxon>Agaricales</taxon>
        <taxon>Pluteineae</taxon>
        <taxon>Pluteaceae</taxon>
        <taxon>Pluteus</taxon>
    </lineage>
</organism>
<dbReference type="Proteomes" id="UP000308600">
    <property type="component" value="Unassembled WGS sequence"/>
</dbReference>